<keyword evidence="1" id="KW-0472">Membrane</keyword>
<evidence type="ECO:0000313" key="2">
    <source>
        <dbReference type="EMBL" id="REF98902.1"/>
    </source>
</evidence>
<dbReference type="RefSeq" id="WP_116070135.1">
    <property type="nucleotide sequence ID" value="NZ_BONB01000004.1"/>
</dbReference>
<dbReference type="Proteomes" id="UP000256913">
    <property type="component" value="Unassembled WGS sequence"/>
</dbReference>
<sequence>MSVDDRIREVLVELAGEALPAPDPYGRLHARHRRVRRRRAIAAGLGLIVVMAVTAVVLSPGGGGGPTTDNDDTNPAHSMNQWSERMRETPTRGQVATADPAYVDELTRLLAQHQRAGDYEQKAGVSEVNVVFLDDVGDARVALVAFHLASPAPVTGYVNSSAWFAAPRGASAAEVAGAAATASFSSTLDPFMIVSKLGKPDGTNAGAAVALVPEGCVVESAPLPAVSDWKPEPTGSYLVRTTATERAEWWRAICDGVVRDSQPAPTVLPPEEPKPLTDAEVDAALEGARGQVDRQLASAAVRASTQIAPNQLSGPVRVLWGGQIAGAKPDDHGSWDGTGVLTAAPAAPSGWQVDLHIASPAADNTLRDLTGSWMPDDPTSPTAVVPMRFGGSDSVLVVAPDGAKAVRAVHDGSIVDTADVNGLAAVVDAPDSADLVFEAVDAGGTVLGSGRIPNAMPTVSTGIGW</sequence>
<protein>
    <submittedName>
        <fullName evidence="2">Uncharacterized protein</fullName>
    </submittedName>
</protein>
<keyword evidence="3" id="KW-1185">Reference proteome</keyword>
<accession>A0A3D9ZQZ2</accession>
<comment type="caution">
    <text evidence="2">The sequence shown here is derived from an EMBL/GenBank/DDBJ whole genome shotgun (WGS) entry which is preliminary data.</text>
</comment>
<keyword evidence="1" id="KW-0812">Transmembrane</keyword>
<dbReference type="EMBL" id="QUMQ01000001">
    <property type="protein sequence ID" value="REF98902.1"/>
    <property type="molecule type" value="Genomic_DNA"/>
</dbReference>
<evidence type="ECO:0000313" key="3">
    <source>
        <dbReference type="Proteomes" id="UP000256913"/>
    </source>
</evidence>
<gene>
    <name evidence="2" type="ORF">DFJ67_4927</name>
</gene>
<dbReference type="OrthoDB" id="3380977at2"/>
<dbReference type="AlphaFoldDB" id="A0A3D9ZQZ2"/>
<keyword evidence="1" id="KW-1133">Transmembrane helix</keyword>
<proteinExistence type="predicted"/>
<feature type="transmembrane region" description="Helical" evidence="1">
    <location>
        <begin position="40"/>
        <end position="58"/>
    </location>
</feature>
<reference evidence="2 3" key="1">
    <citation type="submission" date="2018-08" db="EMBL/GenBank/DDBJ databases">
        <title>Sequencing the genomes of 1000 actinobacteria strains.</title>
        <authorList>
            <person name="Klenk H.-P."/>
        </authorList>
    </citation>
    <scope>NUCLEOTIDE SEQUENCE [LARGE SCALE GENOMIC DNA]</scope>
    <source>
        <strain evidence="2 3">DSM 44099</strain>
    </source>
</reference>
<organism evidence="2 3">
    <name type="scientific">Asanoa ferruginea</name>
    <dbReference type="NCBI Taxonomy" id="53367"/>
    <lineage>
        <taxon>Bacteria</taxon>
        <taxon>Bacillati</taxon>
        <taxon>Actinomycetota</taxon>
        <taxon>Actinomycetes</taxon>
        <taxon>Micromonosporales</taxon>
        <taxon>Micromonosporaceae</taxon>
        <taxon>Asanoa</taxon>
    </lineage>
</organism>
<evidence type="ECO:0000256" key="1">
    <source>
        <dbReference type="SAM" id="Phobius"/>
    </source>
</evidence>
<name>A0A3D9ZQZ2_9ACTN</name>